<accession>A0A0F9HQV8</accession>
<gene>
    <name evidence="1" type="ORF">LCGC14_1675300</name>
</gene>
<protein>
    <submittedName>
        <fullName evidence="1">Uncharacterized protein</fullName>
    </submittedName>
</protein>
<proteinExistence type="predicted"/>
<comment type="caution">
    <text evidence="1">The sequence shown here is derived from an EMBL/GenBank/DDBJ whole genome shotgun (WGS) entry which is preliminary data.</text>
</comment>
<name>A0A0F9HQV8_9ZZZZ</name>
<reference evidence="1" key="1">
    <citation type="journal article" date="2015" name="Nature">
        <title>Complex archaea that bridge the gap between prokaryotes and eukaryotes.</title>
        <authorList>
            <person name="Spang A."/>
            <person name="Saw J.H."/>
            <person name="Jorgensen S.L."/>
            <person name="Zaremba-Niedzwiedzka K."/>
            <person name="Martijn J."/>
            <person name="Lind A.E."/>
            <person name="van Eijk R."/>
            <person name="Schleper C."/>
            <person name="Guy L."/>
            <person name="Ettema T.J."/>
        </authorList>
    </citation>
    <scope>NUCLEOTIDE SEQUENCE</scope>
</reference>
<organism evidence="1">
    <name type="scientific">marine sediment metagenome</name>
    <dbReference type="NCBI Taxonomy" id="412755"/>
    <lineage>
        <taxon>unclassified sequences</taxon>
        <taxon>metagenomes</taxon>
        <taxon>ecological metagenomes</taxon>
    </lineage>
</organism>
<evidence type="ECO:0000313" key="1">
    <source>
        <dbReference type="EMBL" id="KKM17482.1"/>
    </source>
</evidence>
<dbReference type="AlphaFoldDB" id="A0A0F9HQV8"/>
<dbReference type="EMBL" id="LAZR01014440">
    <property type="protein sequence ID" value="KKM17482.1"/>
    <property type="molecule type" value="Genomic_DNA"/>
</dbReference>
<sequence length="79" mass="8914">MKAAIVRVSLTALEQTLGLSKIGIKISRVRQSWEQEQAGRFEILIEGDSLKEVIECGEFPEVMLEMTTEAHLIKTEIIQ</sequence>